<protein>
    <submittedName>
        <fullName evidence="5">V-type proton ATPase subunit E</fullName>
    </submittedName>
</protein>
<organism evidence="5 6">
    <name type="scientific">Hibiscus syriacus</name>
    <name type="common">Rose of Sharon</name>
    <dbReference type="NCBI Taxonomy" id="106335"/>
    <lineage>
        <taxon>Eukaryota</taxon>
        <taxon>Viridiplantae</taxon>
        <taxon>Streptophyta</taxon>
        <taxon>Embryophyta</taxon>
        <taxon>Tracheophyta</taxon>
        <taxon>Spermatophyta</taxon>
        <taxon>Magnoliopsida</taxon>
        <taxon>eudicotyledons</taxon>
        <taxon>Gunneridae</taxon>
        <taxon>Pentapetalae</taxon>
        <taxon>rosids</taxon>
        <taxon>malvids</taxon>
        <taxon>Malvales</taxon>
        <taxon>Malvaceae</taxon>
        <taxon>Malvoideae</taxon>
        <taxon>Hibiscus</taxon>
    </lineage>
</organism>
<dbReference type="GO" id="GO:0033178">
    <property type="term" value="C:proton-transporting two-sector ATPase complex, catalytic domain"/>
    <property type="evidence" value="ECO:0007669"/>
    <property type="project" value="InterPro"/>
</dbReference>
<dbReference type="InterPro" id="IPR002842">
    <property type="entry name" value="ATPase_V1_Esu"/>
</dbReference>
<gene>
    <name evidence="5" type="ORF">F3Y22_tig00111792pilonHSYRG00160</name>
</gene>
<dbReference type="HAMAP" id="MF_00311">
    <property type="entry name" value="ATP_synth_E_arch"/>
    <property type="match status" value="1"/>
</dbReference>
<dbReference type="SUPFAM" id="SSF160527">
    <property type="entry name" value="V-type ATPase subunit E-like"/>
    <property type="match status" value="1"/>
</dbReference>
<dbReference type="EMBL" id="VEPZ02001428">
    <property type="protein sequence ID" value="KAE8673385.1"/>
    <property type="molecule type" value="Genomic_DNA"/>
</dbReference>
<evidence type="ECO:0000256" key="1">
    <source>
        <dbReference type="ARBA" id="ARBA00005901"/>
    </source>
</evidence>
<proteinExistence type="inferred from homology"/>
<keyword evidence="4" id="KW-1133">Transmembrane helix</keyword>
<evidence type="ECO:0000313" key="6">
    <source>
        <dbReference type="Proteomes" id="UP000436088"/>
    </source>
</evidence>
<dbReference type="AlphaFoldDB" id="A0A6A2Y0B6"/>
<dbReference type="Gene3D" id="3.30.2320.30">
    <property type="entry name" value="ATP synthase, E subunit, C-terminal"/>
    <property type="match status" value="1"/>
</dbReference>
<dbReference type="Pfam" id="PF01991">
    <property type="entry name" value="vATP-synt_E"/>
    <property type="match status" value="1"/>
</dbReference>
<name>A0A6A2Y0B6_HIBSY</name>
<dbReference type="GO" id="GO:0046961">
    <property type="term" value="F:proton-transporting ATPase activity, rotational mechanism"/>
    <property type="evidence" value="ECO:0007669"/>
    <property type="project" value="InterPro"/>
</dbReference>
<evidence type="ECO:0000256" key="4">
    <source>
        <dbReference type="SAM" id="Phobius"/>
    </source>
</evidence>
<reference evidence="5" key="1">
    <citation type="submission" date="2019-09" db="EMBL/GenBank/DDBJ databases">
        <title>Draft genome information of white flower Hibiscus syriacus.</title>
        <authorList>
            <person name="Kim Y.-M."/>
        </authorList>
    </citation>
    <scope>NUCLEOTIDE SEQUENCE [LARGE SCALE GENOMIC DNA]</scope>
    <source>
        <strain evidence="5">YM2019G1</strain>
    </source>
</reference>
<keyword evidence="4" id="KW-0812">Transmembrane</keyword>
<evidence type="ECO:0000313" key="5">
    <source>
        <dbReference type="EMBL" id="KAE8673385.1"/>
    </source>
</evidence>
<keyword evidence="4" id="KW-0472">Membrane</keyword>
<evidence type="ECO:0000256" key="2">
    <source>
        <dbReference type="ARBA" id="ARBA00022448"/>
    </source>
</evidence>
<evidence type="ECO:0000256" key="3">
    <source>
        <dbReference type="ARBA" id="ARBA00023065"/>
    </source>
</evidence>
<dbReference type="Proteomes" id="UP000436088">
    <property type="component" value="Unassembled WGS sequence"/>
</dbReference>
<dbReference type="InterPro" id="IPR038495">
    <property type="entry name" value="ATPase_E_C"/>
</dbReference>
<sequence>MEEEEKMSSAFSTAATVAKPVSFTTSLDLANPVGFLKKVFNFITEESDFPAKMNDSDVSKQIQQMVSFIRQEVEERANEIFVSTEEEFNIEKLQLVEAEKNKIMLEYEKQVEVRKKIEYSMQLNASKIKVLQAQDDVVNEMKESASKELLNVSRDQCVYKNLLRDVIVQSLVRLKEPAILLRCSKDDVHLVVSVLDSAKWEYASKVNVDPPKIFIDDVHLPLHLLTTTLMVFFCFGGIVLASQDGNIVCENTLDALLDVTFNKKLIEIRKWLFGQVGA</sequence>
<keyword evidence="6" id="KW-1185">Reference proteome</keyword>
<comment type="caution">
    <text evidence="5">The sequence shown here is derived from an EMBL/GenBank/DDBJ whole genome shotgun (WGS) entry which is preliminary data.</text>
</comment>
<keyword evidence="2" id="KW-0813">Transport</keyword>
<keyword evidence="3" id="KW-0406">Ion transport</keyword>
<comment type="similarity">
    <text evidence="1">Belongs to the V-ATPase E subunit family.</text>
</comment>
<dbReference type="Gene3D" id="6.10.250.1620">
    <property type="match status" value="1"/>
</dbReference>
<feature type="transmembrane region" description="Helical" evidence="4">
    <location>
        <begin position="220"/>
        <end position="241"/>
    </location>
</feature>
<accession>A0A6A2Y0B6</accession>
<dbReference type="PANTHER" id="PTHR45715">
    <property type="entry name" value="ATPASE H+-TRANSPORTING V1 SUBUNIT E1A-RELATED"/>
    <property type="match status" value="1"/>
</dbReference>